<evidence type="ECO:0000256" key="1">
    <source>
        <dbReference type="SAM" id="Phobius"/>
    </source>
</evidence>
<evidence type="ECO:0000313" key="3">
    <source>
        <dbReference type="Proteomes" id="UP000294830"/>
    </source>
</evidence>
<feature type="transmembrane region" description="Helical" evidence="1">
    <location>
        <begin position="133"/>
        <end position="156"/>
    </location>
</feature>
<feature type="transmembrane region" description="Helical" evidence="1">
    <location>
        <begin position="7"/>
        <end position="24"/>
    </location>
</feature>
<comment type="caution">
    <text evidence="2">The sequence shown here is derived from an EMBL/GenBank/DDBJ whole genome shotgun (WGS) entry which is preliminary data.</text>
</comment>
<dbReference type="OrthoDB" id="5766000at2"/>
<keyword evidence="1" id="KW-0812">Transmembrane</keyword>
<dbReference type="Pfam" id="PF13858">
    <property type="entry name" value="DUF4199"/>
    <property type="match status" value="1"/>
</dbReference>
<dbReference type="RefSeq" id="WP_131839425.1">
    <property type="nucleotide sequence ID" value="NZ_SLWB01000008.1"/>
</dbReference>
<dbReference type="InterPro" id="IPR025250">
    <property type="entry name" value="DUF4199"/>
</dbReference>
<gene>
    <name evidence="2" type="ORF">CLV25_10868</name>
</gene>
<feature type="transmembrane region" description="Helical" evidence="1">
    <location>
        <begin position="39"/>
        <end position="57"/>
    </location>
</feature>
<keyword evidence="1" id="KW-0472">Membrane</keyword>
<dbReference type="Proteomes" id="UP000294830">
    <property type="component" value="Unassembled WGS sequence"/>
</dbReference>
<dbReference type="AlphaFoldDB" id="A0A4R2EQK8"/>
<evidence type="ECO:0000313" key="2">
    <source>
        <dbReference type="EMBL" id="TCN66729.1"/>
    </source>
</evidence>
<name>A0A4R2EQK8_9BACT</name>
<dbReference type="EMBL" id="SLWB01000008">
    <property type="protein sequence ID" value="TCN66729.1"/>
    <property type="molecule type" value="Genomic_DNA"/>
</dbReference>
<proteinExistence type="predicted"/>
<protein>
    <submittedName>
        <fullName evidence="2">Uncharacterized protein DUF4199</fullName>
    </submittedName>
</protein>
<accession>A0A4R2EQK8</accession>
<sequence length="162" mass="18606">MKSRIVEVKWAAIFIVTMLAWMLLEKLTGLHSTHIDKQQYLTMLFMLPAILVYVLALRDKKRRFYGGEMTYMQGFVSGVIVTVIVTVLSPLSQWVISYVITPEYFPNVIEYSLKTGYFKTVEEAQAYFSYSNFAIQSVVWSLAMGVATSAVVAIFVRSRKRY</sequence>
<reference evidence="2 3" key="1">
    <citation type="submission" date="2019-03" db="EMBL/GenBank/DDBJ databases">
        <title>Genomic Encyclopedia of Archaeal and Bacterial Type Strains, Phase II (KMG-II): from individual species to whole genera.</title>
        <authorList>
            <person name="Goeker M."/>
        </authorList>
    </citation>
    <scope>NUCLEOTIDE SEQUENCE [LARGE SCALE GENOMIC DNA]</scope>
    <source>
        <strain evidence="2 3">RL-C</strain>
    </source>
</reference>
<organism evidence="2 3">
    <name type="scientific">Acetobacteroides hydrogenigenes</name>
    <dbReference type="NCBI Taxonomy" id="979970"/>
    <lineage>
        <taxon>Bacteria</taxon>
        <taxon>Pseudomonadati</taxon>
        <taxon>Bacteroidota</taxon>
        <taxon>Bacteroidia</taxon>
        <taxon>Bacteroidales</taxon>
        <taxon>Rikenellaceae</taxon>
        <taxon>Acetobacteroides</taxon>
    </lineage>
</organism>
<keyword evidence="1" id="KW-1133">Transmembrane helix</keyword>
<feature type="transmembrane region" description="Helical" evidence="1">
    <location>
        <begin position="69"/>
        <end position="88"/>
    </location>
</feature>
<keyword evidence="3" id="KW-1185">Reference proteome</keyword>